<dbReference type="Proteomes" id="UP000585422">
    <property type="component" value="Unassembled WGS sequence"/>
</dbReference>
<reference evidence="11 12" key="1">
    <citation type="submission" date="2019-09" db="EMBL/GenBank/DDBJ databases">
        <title>Bird 10,000 Genomes (B10K) Project - Family phase.</title>
        <authorList>
            <person name="Zhang G."/>
        </authorList>
    </citation>
    <scope>NUCLEOTIDE SEQUENCE [LARGE SCALE GENOMIC DNA]</scope>
    <source>
        <strain evidence="11">OUT-0040</strain>
        <tissue evidence="11">Blood</tissue>
    </source>
</reference>
<comment type="similarity">
    <text evidence="2 7">Belongs to the Orn/Lys/Arg decarboxylase class-II family.</text>
</comment>
<evidence type="ECO:0000256" key="8">
    <source>
        <dbReference type="SAM" id="MobiDB-lite"/>
    </source>
</evidence>
<dbReference type="GO" id="GO:0016831">
    <property type="term" value="F:carboxy-lyase activity"/>
    <property type="evidence" value="ECO:0007669"/>
    <property type="project" value="UniProtKB-ARBA"/>
</dbReference>
<dbReference type="PANTHER" id="PTHR11482">
    <property type="entry name" value="ARGININE/DIAMINOPIMELATE/ORNITHINE DECARBOXYLASE"/>
    <property type="match status" value="1"/>
</dbReference>
<dbReference type="InterPro" id="IPR009006">
    <property type="entry name" value="Ala_racemase/Decarboxylase_C"/>
</dbReference>
<dbReference type="Gene3D" id="2.40.37.10">
    <property type="entry name" value="Lyase, Ornithine Decarboxylase, Chain A, domain 1"/>
    <property type="match status" value="1"/>
</dbReference>
<name>A0A7K7NE79_HALAL</name>
<dbReference type="Gene3D" id="3.20.20.10">
    <property type="entry name" value="Alanine racemase"/>
    <property type="match status" value="1"/>
</dbReference>
<dbReference type="CDD" id="cd00622">
    <property type="entry name" value="PLPDE_III_ODC"/>
    <property type="match status" value="1"/>
</dbReference>
<evidence type="ECO:0000256" key="6">
    <source>
        <dbReference type="ARBA" id="ARBA00037173"/>
    </source>
</evidence>
<dbReference type="AlphaFoldDB" id="A0A7K7NE79"/>
<dbReference type="SUPFAM" id="SSF51419">
    <property type="entry name" value="PLP-binding barrel"/>
    <property type="match status" value="1"/>
</dbReference>
<comment type="function">
    <text evidence="6">Catalyzes the first and rate-limiting step of polyamine biosynthesis that converts ornithine into putrescine, which is the precursor for the polyamines, spermidine and spermine. Polyamines are essential for cell proliferation and are implicated in cellular processes, ranging from DNA replication to apoptosis.</text>
</comment>
<dbReference type="PROSITE" id="PS00878">
    <property type="entry name" value="ODR_DC_2_1"/>
    <property type="match status" value="1"/>
</dbReference>
<dbReference type="InterPro" id="IPR002433">
    <property type="entry name" value="Orn_de-COase"/>
</dbReference>
<keyword evidence="3" id="KW-0663">Pyridoxal phosphate</keyword>
<dbReference type="PRINTS" id="PR01179">
    <property type="entry name" value="ODADCRBXLASE"/>
</dbReference>
<proteinExistence type="inferred from homology"/>
<dbReference type="PANTHER" id="PTHR11482:SF4">
    <property type="entry name" value="ANTIZYME INHIBITOR 2"/>
    <property type="match status" value="1"/>
</dbReference>
<evidence type="ECO:0000259" key="9">
    <source>
        <dbReference type="Pfam" id="PF00278"/>
    </source>
</evidence>
<dbReference type="PRINTS" id="PR01182">
    <property type="entry name" value="ORNDCRBXLASE"/>
</dbReference>
<dbReference type="SUPFAM" id="SSF50621">
    <property type="entry name" value="Alanine racemase C-terminal domain-like"/>
    <property type="match status" value="1"/>
</dbReference>
<evidence type="ECO:0000313" key="12">
    <source>
        <dbReference type="Proteomes" id="UP000585422"/>
    </source>
</evidence>
<evidence type="ECO:0000256" key="1">
    <source>
        <dbReference type="ARBA" id="ARBA00001933"/>
    </source>
</evidence>
<dbReference type="EMBL" id="VZSQ01000100">
    <property type="protein sequence ID" value="NWZ53521.1"/>
    <property type="molecule type" value="Genomic_DNA"/>
</dbReference>
<evidence type="ECO:0000256" key="4">
    <source>
        <dbReference type="ARBA" id="ARBA00023115"/>
    </source>
</evidence>
<feature type="non-terminal residue" evidence="11">
    <location>
        <position position="1"/>
    </location>
</feature>
<protein>
    <submittedName>
        <fullName evidence="11">AZIN2 inhibitor</fullName>
    </submittedName>
</protein>
<evidence type="ECO:0000256" key="2">
    <source>
        <dbReference type="ARBA" id="ARBA00008872"/>
    </source>
</evidence>
<evidence type="ECO:0000259" key="10">
    <source>
        <dbReference type="Pfam" id="PF02784"/>
    </source>
</evidence>
<accession>A0A7K7NE79</accession>
<keyword evidence="12" id="KW-1185">Reference proteome</keyword>
<keyword evidence="5" id="KW-0456">Lyase</keyword>
<dbReference type="InterPro" id="IPR000183">
    <property type="entry name" value="Orn/DAP/Arg_de-COase"/>
</dbReference>
<feature type="region of interest" description="Disordered" evidence="8">
    <location>
        <begin position="333"/>
        <end position="359"/>
    </location>
</feature>
<keyword evidence="4" id="KW-0620">Polyamine biosynthesis</keyword>
<dbReference type="Pfam" id="PF00278">
    <property type="entry name" value="Orn_DAP_Arg_deC"/>
    <property type="match status" value="1"/>
</dbReference>
<sequence>MNGYLKESNFMMVEEGFTTRDLLENLLVELGQVSDQQAFFVADLGDIVKKHLRFLKALPRVKPYFPVKCNGSEGVIRLLAELGAGFACTNKAEIACVQSIGVPADKIFYSSPCKQVAHIKYAASHGVQLMTFDNEVELSKVARSHPHARLLLGITADSSPSTHSNMMFGTTLESCRHLLETAKEQAVEVIGISFHLGSRGLEPQAFTQSVAAAQLAFEIGTELGYQMHLLDVGGGFPGTEDTRTRFEEIAAVINSALDLYFPDGCGVEIIATPGRYYITSAFTFAASITAREEVPVEQPGSDGMWDGGMDPPVCPSPTLSPLLAPLQRKSLAARRASPCPDHPSHSSSLQGPPEDTEDHIADGLELPELQVGDWLIFEDMGAYTIANSSLLGGCPQPQITYAMSRVAWKAVQFFQGKPPQTEDDRESVCAPLSCGWEMAETLCVTPVFTPASII</sequence>
<dbReference type="InterPro" id="IPR022643">
    <property type="entry name" value="De-COase2_C"/>
</dbReference>
<comment type="caution">
    <text evidence="11">The sequence shown here is derived from an EMBL/GenBank/DDBJ whole genome shotgun (WGS) entry which is preliminary data.</text>
</comment>
<evidence type="ECO:0000256" key="5">
    <source>
        <dbReference type="ARBA" id="ARBA00023239"/>
    </source>
</evidence>
<evidence type="ECO:0000256" key="7">
    <source>
        <dbReference type="RuleBase" id="RU003737"/>
    </source>
</evidence>
<dbReference type="FunFam" id="3.20.20.10:FF:000006">
    <property type="entry name" value="Ornithine decarboxylase 1"/>
    <property type="match status" value="1"/>
</dbReference>
<dbReference type="OrthoDB" id="5034579at2759"/>
<dbReference type="GO" id="GO:0005737">
    <property type="term" value="C:cytoplasm"/>
    <property type="evidence" value="ECO:0007669"/>
    <property type="project" value="TreeGrafter"/>
</dbReference>
<dbReference type="InterPro" id="IPR022653">
    <property type="entry name" value="De-COase2_pyr-phos_BS"/>
</dbReference>
<evidence type="ECO:0000313" key="11">
    <source>
        <dbReference type="EMBL" id="NWZ53521.1"/>
    </source>
</evidence>
<evidence type="ECO:0000256" key="3">
    <source>
        <dbReference type="ARBA" id="ARBA00022898"/>
    </source>
</evidence>
<organism evidence="11 12">
    <name type="scientific">Haliaeetus albicilla</name>
    <name type="common">White-tailed sea-eagle</name>
    <name type="synonym">Falco albicilla</name>
    <dbReference type="NCBI Taxonomy" id="8969"/>
    <lineage>
        <taxon>Eukaryota</taxon>
        <taxon>Metazoa</taxon>
        <taxon>Chordata</taxon>
        <taxon>Craniata</taxon>
        <taxon>Vertebrata</taxon>
        <taxon>Euteleostomi</taxon>
        <taxon>Archelosauria</taxon>
        <taxon>Archosauria</taxon>
        <taxon>Dinosauria</taxon>
        <taxon>Saurischia</taxon>
        <taxon>Theropoda</taxon>
        <taxon>Coelurosauria</taxon>
        <taxon>Aves</taxon>
        <taxon>Neognathae</taxon>
        <taxon>Neoaves</taxon>
        <taxon>Telluraves</taxon>
        <taxon>Accipitrimorphae</taxon>
        <taxon>Accipitriformes</taxon>
        <taxon>Accipitridae</taxon>
        <taxon>Accipitrinae</taxon>
        <taxon>Haliaeetus</taxon>
    </lineage>
</organism>
<feature type="domain" description="Orn/DAP/Arg decarboxylase 2 N-terminal" evidence="10">
    <location>
        <begin position="44"/>
        <end position="278"/>
    </location>
</feature>
<dbReference type="InterPro" id="IPR022644">
    <property type="entry name" value="De-COase2_N"/>
</dbReference>
<gene>
    <name evidence="11" type="primary">Azin2</name>
    <name evidence="11" type="ORF">HALALB_R09463</name>
</gene>
<dbReference type="InterPro" id="IPR029066">
    <property type="entry name" value="PLP-binding_barrel"/>
</dbReference>
<feature type="non-terminal residue" evidence="11">
    <location>
        <position position="454"/>
    </location>
</feature>
<dbReference type="GO" id="GO:0033387">
    <property type="term" value="P:putrescine biosynthetic process from arginine, via ornithine"/>
    <property type="evidence" value="ECO:0007669"/>
    <property type="project" value="TreeGrafter"/>
</dbReference>
<dbReference type="Pfam" id="PF02784">
    <property type="entry name" value="Orn_Arg_deC_N"/>
    <property type="match status" value="1"/>
</dbReference>
<feature type="domain" description="Orn/DAP/Arg decarboxylase 2 C-terminal" evidence="9">
    <location>
        <begin position="337"/>
        <end position="381"/>
    </location>
</feature>
<comment type="cofactor">
    <cofactor evidence="1">
        <name>pyridoxal 5'-phosphate</name>
        <dbReference type="ChEBI" id="CHEBI:597326"/>
    </cofactor>
</comment>